<sequence length="90" mass="9628">MPPKRTINGTQHAKVRSKRQQKPSQRAIDSNELSPGTISQPIELPETQLSTPLLPILPASEPAQAVVEVAVAIEAPDNALVGHIIGPERP</sequence>
<dbReference type="AlphaFoldDB" id="A0A6A5SEB1"/>
<feature type="compositionally biased region" description="Polar residues" evidence="1">
    <location>
        <begin position="22"/>
        <end position="40"/>
    </location>
</feature>
<dbReference type="Proteomes" id="UP000800038">
    <property type="component" value="Unassembled WGS sequence"/>
</dbReference>
<organism evidence="2 3">
    <name type="scientific">Clathrospora elynae</name>
    <dbReference type="NCBI Taxonomy" id="706981"/>
    <lineage>
        <taxon>Eukaryota</taxon>
        <taxon>Fungi</taxon>
        <taxon>Dikarya</taxon>
        <taxon>Ascomycota</taxon>
        <taxon>Pezizomycotina</taxon>
        <taxon>Dothideomycetes</taxon>
        <taxon>Pleosporomycetidae</taxon>
        <taxon>Pleosporales</taxon>
        <taxon>Diademaceae</taxon>
        <taxon>Clathrospora</taxon>
    </lineage>
</organism>
<feature type="region of interest" description="Disordered" evidence="1">
    <location>
        <begin position="1"/>
        <end position="46"/>
    </location>
</feature>
<accession>A0A6A5SEB1</accession>
<evidence type="ECO:0000313" key="2">
    <source>
        <dbReference type="EMBL" id="KAF1938975.1"/>
    </source>
</evidence>
<gene>
    <name evidence="2" type="ORF">EJ02DRAFT_457397</name>
</gene>
<dbReference type="EMBL" id="ML976091">
    <property type="protein sequence ID" value="KAF1938975.1"/>
    <property type="molecule type" value="Genomic_DNA"/>
</dbReference>
<protein>
    <submittedName>
        <fullName evidence="2">Uncharacterized protein</fullName>
    </submittedName>
</protein>
<name>A0A6A5SEB1_9PLEO</name>
<keyword evidence="3" id="KW-1185">Reference proteome</keyword>
<evidence type="ECO:0000313" key="3">
    <source>
        <dbReference type="Proteomes" id="UP000800038"/>
    </source>
</evidence>
<feature type="non-terminal residue" evidence="2">
    <location>
        <position position="90"/>
    </location>
</feature>
<evidence type="ECO:0000256" key="1">
    <source>
        <dbReference type="SAM" id="MobiDB-lite"/>
    </source>
</evidence>
<reference evidence="2" key="1">
    <citation type="journal article" date="2020" name="Stud. Mycol.">
        <title>101 Dothideomycetes genomes: a test case for predicting lifestyles and emergence of pathogens.</title>
        <authorList>
            <person name="Haridas S."/>
            <person name="Albert R."/>
            <person name="Binder M."/>
            <person name="Bloem J."/>
            <person name="Labutti K."/>
            <person name="Salamov A."/>
            <person name="Andreopoulos B."/>
            <person name="Baker S."/>
            <person name="Barry K."/>
            <person name="Bills G."/>
            <person name="Bluhm B."/>
            <person name="Cannon C."/>
            <person name="Castanera R."/>
            <person name="Culley D."/>
            <person name="Daum C."/>
            <person name="Ezra D."/>
            <person name="Gonzalez J."/>
            <person name="Henrissat B."/>
            <person name="Kuo A."/>
            <person name="Liang C."/>
            <person name="Lipzen A."/>
            <person name="Lutzoni F."/>
            <person name="Magnuson J."/>
            <person name="Mondo S."/>
            <person name="Nolan M."/>
            <person name="Ohm R."/>
            <person name="Pangilinan J."/>
            <person name="Park H.-J."/>
            <person name="Ramirez L."/>
            <person name="Alfaro M."/>
            <person name="Sun H."/>
            <person name="Tritt A."/>
            <person name="Yoshinaga Y."/>
            <person name="Zwiers L.-H."/>
            <person name="Turgeon B."/>
            <person name="Goodwin S."/>
            <person name="Spatafora J."/>
            <person name="Crous P."/>
            <person name="Grigoriev I."/>
        </authorList>
    </citation>
    <scope>NUCLEOTIDE SEQUENCE</scope>
    <source>
        <strain evidence="2">CBS 161.51</strain>
    </source>
</reference>
<proteinExistence type="predicted"/>